<evidence type="ECO:0000313" key="1">
    <source>
        <dbReference type="EMBL" id="GLY71176.1"/>
    </source>
</evidence>
<organism evidence="1 2">
    <name type="scientific">Amycolatopsis taiwanensis</name>
    <dbReference type="NCBI Taxonomy" id="342230"/>
    <lineage>
        <taxon>Bacteria</taxon>
        <taxon>Bacillati</taxon>
        <taxon>Actinomycetota</taxon>
        <taxon>Actinomycetes</taxon>
        <taxon>Pseudonocardiales</taxon>
        <taxon>Pseudonocardiaceae</taxon>
        <taxon>Amycolatopsis</taxon>
    </lineage>
</organism>
<dbReference type="AlphaFoldDB" id="A0A9W6R8M2"/>
<keyword evidence="2" id="KW-1185">Reference proteome</keyword>
<dbReference type="Gene3D" id="3.40.50.300">
    <property type="entry name" value="P-loop containing nucleotide triphosphate hydrolases"/>
    <property type="match status" value="1"/>
</dbReference>
<sequence length="340" mass="34815">MKDLSAAKWSHVTRRVPQPHRCRLVGFGKPPQLGDLIVAEVISTGGRDRLEDAHGRRVHLYPGDLVVGACGNRYATDAYEGYYQPGPRTHLLTTGGVIGTAVSSHTKAEAPTEIAVIGALAGEHGQPLSLEDFARPAPSSGSRVPISRVVAVVGSSMNSGKTTTAAAIVAGWTKAGLAAGAAKVTGSGSGKDRWTYLDAGARYVVDFLDFGMPSTFGYPADRLELAMTAMRDALAHDGADAIVLEIADGLLHTETRRLAAALPDVCGSTVLAVADALSASTGVALLAELGVRVAAVSGLVTASPLATRETMATTGLPVLSMDRLTGGGAVDLIAGPVGAT</sequence>
<dbReference type="InterPro" id="IPR027417">
    <property type="entry name" value="P-loop_NTPase"/>
</dbReference>
<protein>
    <submittedName>
        <fullName evidence="1">DUF1611 domain-containing protein</fullName>
    </submittedName>
</protein>
<proteinExistence type="predicted"/>
<dbReference type="SUPFAM" id="SSF52540">
    <property type="entry name" value="P-loop containing nucleoside triphosphate hydrolases"/>
    <property type="match status" value="1"/>
</dbReference>
<evidence type="ECO:0000313" key="2">
    <source>
        <dbReference type="Proteomes" id="UP001165136"/>
    </source>
</evidence>
<reference evidence="1" key="1">
    <citation type="submission" date="2023-03" db="EMBL/GenBank/DDBJ databases">
        <title>Amycolatopsis taiwanensis NBRC 103393.</title>
        <authorList>
            <person name="Ichikawa N."/>
            <person name="Sato H."/>
            <person name="Tonouchi N."/>
        </authorList>
    </citation>
    <scope>NUCLEOTIDE SEQUENCE</scope>
    <source>
        <strain evidence="1">NBRC 103393</strain>
    </source>
</reference>
<accession>A0A9W6R8M2</accession>
<dbReference type="Proteomes" id="UP001165136">
    <property type="component" value="Unassembled WGS sequence"/>
</dbReference>
<gene>
    <name evidence="1" type="ORF">Atai01_77950</name>
</gene>
<comment type="caution">
    <text evidence="1">The sequence shown here is derived from an EMBL/GenBank/DDBJ whole genome shotgun (WGS) entry which is preliminary data.</text>
</comment>
<dbReference type="EMBL" id="BSTI01000032">
    <property type="protein sequence ID" value="GLY71176.1"/>
    <property type="molecule type" value="Genomic_DNA"/>
</dbReference>
<name>A0A9W6R8M2_9PSEU</name>